<dbReference type="SUPFAM" id="SSF51735">
    <property type="entry name" value="NAD(P)-binding Rossmann-fold domains"/>
    <property type="match status" value="2"/>
</dbReference>
<dbReference type="Pfam" id="PF02826">
    <property type="entry name" value="2-Hacid_dh_C"/>
    <property type="match status" value="2"/>
</dbReference>
<protein>
    <submittedName>
        <fullName evidence="3">GRHPR</fullName>
    </submittedName>
</protein>
<reference evidence="3 4" key="1">
    <citation type="submission" date="2022-01" db="EMBL/GenBank/DDBJ databases">
        <title>A chromosomal length assembly of Cordylochernes scorpioides.</title>
        <authorList>
            <person name="Zeh D."/>
            <person name="Zeh J."/>
        </authorList>
    </citation>
    <scope>NUCLEOTIDE SEQUENCE [LARGE SCALE GENOMIC DNA]</scope>
    <source>
        <strain evidence="3">IN4F17</strain>
        <tissue evidence="3">Whole Body</tissue>
    </source>
</reference>
<keyword evidence="1" id="KW-0560">Oxidoreductase</keyword>
<dbReference type="InterPro" id="IPR036291">
    <property type="entry name" value="NAD(P)-bd_dom_sf"/>
</dbReference>
<dbReference type="Gene3D" id="3.40.50.720">
    <property type="entry name" value="NAD(P)-binding Rossmann-like Domain"/>
    <property type="match status" value="2"/>
</dbReference>
<sequence length="367" mass="40168">MKIYVTRPDIPVKAIESLKKNHEVNIYDKHSPISREALLAGVKGVDALYCLLTDKIDKEVLDAAGPQLKVIATMSVGYDHIDIAECKARGIKVSNTPNVSTDSVAELTVTLLLAAGRRLLEASSAIKNGEWIYHWSPMWLCGYGLHGATVGIVGMGRIGELSHKSLNSQVADGPTTDKLCCAGQGVMQRVLPFGVSKVLYYDVFHPIKPAEEMGAIYTPFEELVKQADFIVAMCNLSAETHHLFNKKAFDLMKPNAVFVNTSRGGVVNQDDLHDALKAKKIHAAGLDVMDPEPLPRDNKLTTLDNISELTTCDRLLALHITCRRCFSATCDFALLTTSVWLYSPNSSPPLCDCTVLTPHYLCVTVQS</sequence>
<evidence type="ECO:0000313" key="3">
    <source>
        <dbReference type="EMBL" id="UYV67319.1"/>
    </source>
</evidence>
<evidence type="ECO:0000313" key="4">
    <source>
        <dbReference type="Proteomes" id="UP001235939"/>
    </source>
</evidence>
<gene>
    <name evidence="3" type="ORF">LAZ67_5000215</name>
</gene>
<dbReference type="PANTHER" id="PTHR10996:SF277">
    <property type="entry name" value="GLYOXYLATE REDUCTASE_HYDROXYPYRUVATE REDUCTASE"/>
    <property type="match status" value="1"/>
</dbReference>
<dbReference type="CDD" id="cd05301">
    <property type="entry name" value="GDH"/>
    <property type="match status" value="1"/>
</dbReference>
<dbReference type="InterPro" id="IPR029753">
    <property type="entry name" value="D-isomer_DH_CS"/>
</dbReference>
<evidence type="ECO:0000259" key="2">
    <source>
        <dbReference type="Pfam" id="PF02826"/>
    </source>
</evidence>
<name>A0ABY6KER8_9ARAC</name>
<feature type="domain" description="D-isomer specific 2-hydroxyacid dehydrogenase NAD-binding" evidence="2">
    <location>
        <begin position="183"/>
        <end position="306"/>
    </location>
</feature>
<keyword evidence="4" id="KW-1185">Reference proteome</keyword>
<organism evidence="3 4">
    <name type="scientific">Cordylochernes scorpioides</name>
    <dbReference type="NCBI Taxonomy" id="51811"/>
    <lineage>
        <taxon>Eukaryota</taxon>
        <taxon>Metazoa</taxon>
        <taxon>Ecdysozoa</taxon>
        <taxon>Arthropoda</taxon>
        <taxon>Chelicerata</taxon>
        <taxon>Arachnida</taxon>
        <taxon>Pseudoscorpiones</taxon>
        <taxon>Cheliferoidea</taxon>
        <taxon>Chernetidae</taxon>
        <taxon>Cordylochernes</taxon>
    </lineage>
</organism>
<dbReference type="SUPFAM" id="SSF52283">
    <property type="entry name" value="Formate/glycerate dehydrogenase catalytic domain-like"/>
    <property type="match status" value="1"/>
</dbReference>
<dbReference type="PANTHER" id="PTHR10996">
    <property type="entry name" value="2-HYDROXYACID DEHYDROGENASE-RELATED"/>
    <property type="match status" value="1"/>
</dbReference>
<dbReference type="InterPro" id="IPR006140">
    <property type="entry name" value="D-isomer_DH_NAD-bd"/>
</dbReference>
<dbReference type="InterPro" id="IPR050223">
    <property type="entry name" value="D-isomer_2-hydroxyacid_DH"/>
</dbReference>
<accession>A0ABY6KER8</accession>
<dbReference type="PROSITE" id="PS00671">
    <property type="entry name" value="D_2_HYDROXYACID_DH_3"/>
    <property type="match status" value="1"/>
</dbReference>
<feature type="domain" description="D-isomer specific 2-hydroxyacid dehydrogenase NAD-binding" evidence="2">
    <location>
        <begin position="110"/>
        <end position="165"/>
    </location>
</feature>
<proteinExistence type="predicted"/>
<dbReference type="Proteomes" id="UP001235939">
    <property type="component" value="Chromosome 05"/>
</dbReference>
<dbReference type="EMBL" id="CP092867">
    <property type="protein sequence ID" value="UYV67319.1"/>
    <property type="molecule type" value="Genomic_DNA"/>
</dbReference>
<evidence type="ECO:0000256" key="1">
    <source>
        <dbReference type="ARBA" id="ARBA00023002"/>
    </source>
</evidence>